<accession>A0AAE7VCD9</accession>
<sequence length="54" mass="5745">METQTFTFDSLPGVTVTATRGGDNGPDWVDFRFHSDATGEELGQVGTTGPGQQQ</sequence>
<reference evidence="1 2" key="1">
    <citation type="submission" date="2021-05" db="EMBL/GenBank/DDBJ databases">
        <authorList>
            <person name="Bhalla S."/>
            <person name="Clase K."/>
            <person name="Cornely K."/>
            <person name="Forsyth M.H."/>
            <person name="Gosselin S."/>
            <person name="Jensen A."/>
            <person name="Nieto F."/>
            <person name="Tarbox B."/>
            <person name="Butela K.A."/>
            <person name="Garlena R.A."/>
            <person name="Russell D.A."/>
            <person name="Jacobs-Sera D."/>
            <person name="Hatfull G.F."/>
        </authorList>
    </citation>
    <scope>NUCLEOTIDE SEQUENCE [LARGE SCALE GENOMIC DNA]</scope>
</reference>
<dbReference type="EMBL" id="MZ322021">
    <property type="protein sequence ID" value="QXN74238.1"/>
    <property type="molecule type" value="Genomic_DNA"/>
</dbReference>
<dbReference type="Proteomes" id="UP000827554">
    <property type="component" value="Segment"/>
</dbReference>
<evidence type="ECO:0000313" key="2">
    <source>
        <dbReference type="Proteomes" id="UP000827554"/>
    </source>
</evidence>
<protein>
    <submittedName>
        <fullName evidence="1">Uncharacterized protein</fullName>
    </submittedName>
</protein>
<name>A0AAE7VCD9_9CAUD</name>
<evidence type="ECO:0000313" key="1">
    <source>
        <dbReference type="EMBL" id="QXN74238.1"/>
    </source>
</evidence>
<proteinExistence type="predicted"/>
<gene>
    <name evidence="1" type="primary">23</name>
    <name evidence="1" type="ORF">SEA_CAFASSO_23</name>
</gene>
<organism evidence="1 2">
    <name type="scientific">Gordonia phage Cafasso</name>
    <dbReference type="NCBI Taxonomy" id="2851095"/>
    <lineage>
        <taxon>Viruses</taxon>
        <taxon>Duplodnaviria</taxon>
        <taxon>Heunggongvirae</taxon>
        <taxon>Uroviricota</taxon>
        <taxon>Caudoviricetes</taxon>
        <taxon>Kruegerviridae</taxon>
        <taxon>Cafassovirus</taxon>
        <taxon>Cafassovirus cafasso</taxon>
    </lineage>
</organism>
<keyword evidence="2" id="KW-1185">Reference proteome</keyword>